<reference evidence="1" key="1">
    <citation type="journal article" date="2022" name="Front. Genet.">
        <title>Chromosome-Scale Assembly of the Dendrobium nobile Genome Provides Insights Into the Molecular Mechanism of the Biosynthesis of the Medicinal Active Ingredient of Dendrobium.</title>
        <authorList>
            <person name="Xu Q."/>
            <person name="Niu S.-C."/>
            <person name="Li K.-L."/>
            <person name="Zheng P.-J."/>
            <person name="Zhang X.-J."/>
            <person name="Jia Y."/>
            <person name="Liu Y."/>
            <person name="Niu Y.-X."/>
            <person name="Yu L.-H."/>
            <person name="Chen D.-F."/>
            <person name="Zhang G.-Q."/>
        </authorList>
    </citation>
    <scope>NUCLEOTIDE SEQUENCE</scope>
    <source>
        <tissue evidence="1">Leaf</tissue>
    </source>
</reference>
<gene>
    <name evidence="1" type="ORF">KFK09_024920</name>
</gene>
<evidence type="ECO:0000313" key="2">
    <source>
        <dbReference type="Proteomes" id="UP000829196"/>
    </source>
</evidence>
<evidence type="ECO:0000313" key="1">
    <source>
        <dbReference type="EMBL" id="KAI0494777.1"/>
    </source>
</evidence>
<dbReference type="Proteomes" id="UP000829196">
    <property type="component" value="Unassembled WGS sequence"/>
</dbReference>
<organism evidence="1 2">
    <name type="scientific">Dendrobium nobile</name>
    <name type="common">Orchid</name>
    <dbReference type="NCBI Taxonomy" id="94219"/>
    <lineage>
        <taxon>Eukaryota</taxon>
        <taxon>Viridiplantae</taxon>
        <taxon>Streptophyta</taxon>
        <taxon>Embryophyta</taxon>
        <taxon>Tracheophyta</taxon>
        <taxon>Spermatophyta</taxon>
        <taxon>Magnoliopsida</taxon>
        <taxon>Liliopsida</taxon>
        <taxon>Asparagales</taxon>
        <taxon>Orchidaceae</taxon>
        <taxon>Epidendroideae</taxon>
        <taxon>Malaxideae</taxon>
        <taxon>Dendrobiinae</taxon>
        <taxon>Dendrobium</taxon>
    </lineage>
</organism>
<keyword evidence="2" id="KW-1185">Reference proteome</keyword>
<accession>A0A8T3AEH8</accession>
<name>A0A8T3AEH8_DENNO</name>
<sequence>MYTVAEVNAALYTRRMAPITVQVVRLAIFCHSASEKQEKEEKEAKKMKELIVFGRKEGSLYKDLALFYSDVTESLLLQFVLNSLQLMMRET</sequence>
<dbReference type="EMBL" id="JAGYWB010000017">
    <property type="protein sequence ID" value="KAI0494777.1"/>
    <property type="molecule type" value="Genomic_DNA"/>
</dbReference>
<protein>
    <submittedName>
        <fullName evidence="1">Uncharacterized protein</fullName>
    </submittedName>
</protein>
<comment type="caution">
    <text evidence="1">The sequence shown here is derived from an EMBL/GenBank/DDBJ whole genome shotgun (WGS) entry which is preliminary data.</text>
</comment>
<dbReference type="AlphaFoldDB" id="A0A8T3AEH8"/>
<proteinExistence type="predicted"/>